<name>A0A5E8BXC7_9ASCO</name>
<proteinExistence type="inferred from homology"/>
<dbReference type="GO" id="GO:0051537">
    <property type="term" value="F:2 iron, 2 sulfur cluster binding"/>
    <property type="evidence" value="ECO:0007669"/>
    <property type="project" value="TreeGrafter"/>
</dbReference>
<dbReference type="FunFam" id="2.60.300.12:FF:000013">
    <property type="entry name" value="Iron-sulfur assembly protein 2"/>
    <property type="match status" value="1"/>
</dbReference>
<gene>
    <name evidence="4" type="ORF">SAPINGB_P003547</name>
</gene>
<dbReference type="GeneID" id="43582364"/>
<keyword evidence="5" id="KW-1185">Reference proteome</keyword>
<dbReference type="Proteomes" id="UP000398389">
    <property type="component" value="Unassembled WGS sequence"/>
</dbReference>
<dbReference type="Pfam" id="PF01521">
    <property type="entry name" value="Fe-S_biosyn"/>
    <property type="match status" value="1"/>
</dbReference>
<evidence type="ECO:0000256" key="2">
    <source>
        <dbReference type="SAM" id="MobiDB-lite"/>
    </source>
</evidence>
<dbReference type="PANTHER" id="PTHR43011:SF1">
    <property type="entry name" value="IRON-SULFUR CLUSTER ASSEMBLY 2 HOMOLOG, MITOCHONDRIAL"/>
    <property type="match status" value="1"/>
</dbReference>
<feature type="domain" description="Core" evidence="3">
    <location>
        <begin position="136"/>
        <end position="240"/>
    </location>
</feature>
<evidence type="ECO:0000313" key="4">
    <source>
        <dbReference type="EMBL" id="VVT53385.1"/>
    </source>
</evidence>
<comment type="similarity">
    <text evidence="1">Belongs to the HesB/IscA family.</text>
</comment>
<dbReference type="PANTHER" id="PTHR43011">
    <property type="entry name" value="IRON-SULFUR CLUSTER ASSEMBLY 2 HOMOLOG, MITOCHONDRIAL"/>
    <property type="match status" value="1"/>
</dbReference>
<dbReference type="EMBL" id="CABVLU010000003">
    <property type="protein sequence ID" value="VVT53385.1"/>
    <property type="molecule type" value="Genomic_DNA"/>
</dbReference>
<dbReference type="InterPro" id="IPR016092">
    <property type="entry name" value="ATAP"/>
</dbReference>
<evidence type="ECO:0000259" key="3">
    <source>
        <dbReference type="Pfam" id="PF01521"/>
    </source>
</evidence>
<dbReference type="AlphaFoldDB" id="A0A5E8BXC7"/>
<reference evidence="4 5" key="1">
    <citation type="submission" date="2019-09" db="EMBL/GenBank/DDBJ databases">
        <authorList>
            <person name="Brejova B."/>
        </authorList>
    </citation>
    <scope>NUCLEOTIDE SEQUENCE [LARGE SCALE GENOMIC DNA]</scope>
</reference>
<dbReference type="GO" id="GO:0005506">
    <property type="term" value="F:iron ion binding"/>
    <property type="evidence" value="ECO:0007669"/>
    <property type="project" value="TreeGrafter"/>
</dbReference>
<organism evidence="4 5">
    <name type="scientific">Magnusiomyces paraingens</name>
    <dbReference type="NCBI Taxonomy" id="2606893"/>
    <lineage>
        <taxon>Eukaryota</taxon>
        <taxon>Fungi</taxon>
        <taxon>Dikarya</taxon>
        <taxon>Ascomycota</taxon>
        <taxon>Saccharomycotina</taxon>
        <taxon>Dipodascomycetes</taxon>
        <taxon>Dipodascales</taxon>
        <taxon>Dipodascaceae</taxon>
        <taxon>Magnusiomyces</taxon>
    </lineage>
</organism>
<feature type="compositionally biased region" description="Low complexity" evidence="2">
    <location>
        <begin position="60"/>
        <end position="105"/>
    </location>
</feature>
<dbReference type="GO" id="GO:0005739">
    <property type="term" value="C:mitochondrion"/>
    <property type="evidence" value="ECO:0007669"/>
    <property type="project" value="TreeGrafter"/>
</dbReference>
<dbReference type="Gene3D" id="2.60.300.12">
    <property type="entry name" value="HesB-like domain"/>
    <property type="match status" value="1"/>
</dbReference>
<dbReference type="GO" id="GO:0016226">
    <property type="term" value="P:iron-sulfur cluster assembly"/>
    <property type="evidence" value="ECO:0007669"/>
    <property type="project" value="InterPro"/>
</dbReference>
<sequence length="252" mass="27219">MIRISTKSISRCCYQLKSVVPQKRTLAYITGTHKHIKRSMIFQQGYFPNTSPSSYIKHPASSSGSTSTNTSTYPSSYSSSRSTTTASTTGSFSESAASAAASAPNSRRKPTLGSEVEDPTTITNPIKSESGDVLRIKITQRAANKLNEIKEADKNADQILRILVESGGCHGYQYVLGLKSTSTIDPDEDCIFDRDGAKFVVDSTSLQILRDSTIDYTTELIGSQFKVINSPYATSSCGCGSSFDFDPSAIPK</sequence>
<dbReference type="OrthoDB" id="1938621at2759"/>
<dbReference type="RefSeq" id="XP_031854155.1">
    <property type="nucleotide sequence ID" value="XM_031998264.1"/>
</dbReference>
<dbReference type="InterPro" id="IPR000361">
    <property type="entry name" value="ATAP_core_dom"/>
</dbReference>
<dbReference type="InterPro" id="IPR035903">
    <property type="entry name" value="HesB-like_dom_sf"/>
</dbReference>
<dbReference type="NCBIfam" id="TIGR00049">
    <property type="entry name" value="iron-sulfur cluster assembly accessory protein"/>
    <property type="match status" value="1"/>
</dbReference>
<dbReference type="SUPFAM" id="SSF89360">
    <property type="entry name" value="HesB-like domain"/>
    <property type="match status" value="1"/>
</dbReference>
<accession>A0A5E8BXC7</accession>
<dbReference type="GO" id="GO:0051539">
    <property type="term" value="F:4 iron, 4 sulfur cluster binding"/>
    <property type="evidence" value="ECO:0007669"/>
    <property type="project" value="TreeGrafter"/>
</dbReference>
<evidence type="ECO:0000256" key="1">
    <source>
        <dbReference type="ARBA" id="ARBA00006718"/>
    </source>
</evidence>
<feature type="region of interest" description="Disordered" evidence="2">
    <location>
        <begin position="53"/>
        <end position="127"/>
    </location>
</feature>
<evidence type="ECO:0000313" key="5">
    <source>
        <dbReference type="Proteomes" id="UP000398389"/>
    </source>
</evidence>
<protein>
    <recommendedName>
        <fullName evidence="3">Core domain-containing protein</fullName>
    </recommendedName>
</protein>